<dbReference type="InterPro" id="IPR009297">
    <property type="entry name" value="DUF952"/>
</dbReference>
<evidence type="ECO:0000313" key="5">
    <source>
        <dbReference type="EMBL" id="CAB4909758.1"/>
    </source>
</evidence>
<proteinExistence type="predicted"/>
<sequence length="102" mass="11205">MIFHLTDPATWTISLAAGEHTSSTTGRSLAEEGFIHCSTAAQWPATVERFYSSATELLLLHIDEAQLISPLVYEQLDGASEPFPHVYGPIPLVAVVEVQRLR</sequence>
<dbReference type="EMBL" id="CAFAAV010000086">
    <property type="protein sequence ID" value="CAB4819208.1"/>
    <property type="molecule type" value="Genomic_DNA"/>
</dbReference>
<reference evidence="5" key="1">
    <citation type="submission" date="2020-05" db="EMBL/GenBank/DDBJ databases">
        <authorList>
            <person name="Chiriac C."/>
            <person name="Salcher M."/>
            <person name="Ghai R."/>
            <person name="Kavagutti S V."/>
        </authorList>
    </citation>
    <scope>NUCLEOTIDE SEQUENCE</scope>
</reference>
<dbReference type="Pfam" id="PF06108">
    <property type="entry name" value="DUF952"/>
    <property type="match status" value="1"/>
</dbReference>
<dbReference type="EMBL" id="CAFBMT010000001">
    <property type="protein sequence ID" value="CAB4909758.1"/>
    <property type="molecule type" value="Genomic_DNA"/>
</dbReference>
<dbReference type="AlphaFoldDB" id="A0A6J7GSK9"/>
<evidence type="ECO:0000313" key="1">
    <source>
        <dbReference type="EMBL" id="CAB4362537.1"/>
    </source>
</evidence>
<evidence type="ECO:0000313" key="3">
    <source>
        <dbReference type="EMBL" id="CAB4819208.1"/>
    </source>
</evidence>
<dbReference type="PANTHER" id="PTHR34129">
    <property type="entry name" value="BLR1139 PROTEIN"/>
    <property type="match status" value="1"/>
</dbReference>
<dbReference type="PANTHER" id="PTHR34129:SF1">
    <property type="entry name" value="DUF952 DOMAIN-CONTAINING PROTEIN"/>
    <property type="match status" value="1"/>
</dbReference>
<protein>
    <submittedName>
        <fullName evidence="5">Unannotated protein</fullName>
    </submittedName>
</protein>
<dbReference type="Gene3D" id="3.20.170.20">
    <property type="entry name" value="Protein of unknown function DUF952"/>
    <property type="match status" value="1"/>
</dbReference>
<dbReference type="EMBL" id="CAEZYF010000002">
    <property type="protein sequence ID" value="CAB4705571.1"/>
    <property type="molecule type" value="Genomic_DNA"/>
</dbReference>
<accession>A0A6J7GSK9</accession>
<dbReference type="EMBL" id="CAESGF010000002">
    <property type="protein sequence ID" value="CAB4362537.1"/>
    <property type="molecule type" value="Genomic_DNA"/>
</dbReference>
<dbReference type="EMBL" id="CAFBOL010000083">
    <property type="protein sequence ID" value="CAB5004618.1"/>
    <property type="molecule type" value="Genomic_DNA"/>
</dbReference>
<dbReference type="SUPFAM" id="SSF56399">
    <property type="entry name" value="ADP-ribosylation"/>
    <property type="match status" value="1"/>
</dbReference>
<evidence type="ECO:0000313" key="4">
    <source>
        <dbReference type="EMBL" id="CAB4853398.1"/>
    </source>
</evidence>
<gene>
    <name evidence="2" type="ORF">UFOPK2656_00318</name>
    <name evidence="3" type="ORF">UFOPK3099_01285</name>
    <name evidence="4" type="ORF">UFOPK3267_02929</name>
    <name evidence="5" type="ORF">UFOPK3651_00086</name>
    <name evidence="6" type="ORF">UFOPK3931_02423</name>
    <name evidence="1" type="ORF">UFOPK4189_00315</name>
</gene>
<evidence type="ECO:0000313" key="6">
    <source>
        <dbReference type="EMBL" id="CAB5004618.1"/>
    </source>
</evidence>
<dbReference type="EMBL" id="CAFBIY010000249">
    <property type="protein sequence ID" value="CAB4853398.1"/>
    <property type="molecule type" value="Genomic_DNA"/>
</dbReference>
<name>A0A6J7GSK9_9ZZZZ</name>
<organism evidence="5">
    <name type="scientific">freshwater metagenome</name>
    <dbReference type="NCBI Taxonomy" id="449393"/>
    <lineage>
        <taxon>unclassified sequences</taxon>
        <taxon>metagenomes</taxon>
        <taxon>ecological metagenomes</taxon>
    </lineage>
</organism>
<evidence type="ECO:0000313" key="2">
    <source>
        <dbReference type="EMBL" id="CAB4705571.1"/>
    </source>
</evidence>